<dbReference type="Proteomes" id="UP000736335">
    <property type="component" value="Unassembled WGS sequence"/>
</dbReference>
<evidence type="ECO:0000259" key="4">
    <source>
        <dbReference type="PROSITE" id="PS51329"/>
    </source>
</evidence>
<dbReference type="InterPro" id="IPR016098">
    <property type="entry name" value="CAP/MinC_C"/>
</dbReference>
<dbReference type="InterPro" id="IPR017901">
    <property type="entry name" value="C-CAP_CF_C-like"/>
</dbReference>
<dbReference type="GO" id="GO:0005737">
    <property type="term" value="C:cytoplasm"/>
    <property type="evidence" value="ECO:0007669"/>
    <property type="project" value="UniProtKB-SubCell"/>
</dbReference>
<sequence>MSDSTLAQDFYSEFQVMRSDFTARLSAAADSHVSELSAQLVLFRKRLVDASQFIPSYDQRQYEMQLKSWERTLEKLQTSQTSAGAKPKFAFKRKDKLPLGAPEVEAPIPTLTTNTSLASHLSLTSKSECLLTRISLPDSSSIPIDSELIITNLDNCIVDLMDSNSATTNPTAVHIRDVNNCVFLLPVISGSVLLQGLRRCVVVISGCHQFRMHASEQVDVCLPTTVKIIIEGCIGIRFSEYPAKRSVNADGPKNEFHVEDFSHIRQTPSPNWIPQNDKTATLDRWLEKFRDNGKFDLQMLDEILPCVEGSR</sequence>
<dbReference type="PANTHER" id="PTHR15139">
    <property type="entry name" value="TUBULIN FOLDING COFACTOR C"/>
    <property type="match status" value="1"/>
</dbReference>
<dbReference type="GO" id="GO:0007021">
    <property type="term" value="P:tubulin complex assembly"/>
    <property type="evidence" value="ECO:0007669"/>
    <property type="project" value="TreeGrafter"/>
</dbReference>
<dbReference type="OrthoDB" id="194775at2759"/>
<evidence type="ECO:0000256" key="3">
    <source>
        <dbReference type="ARBA" id="ARBA00022490"/>
    </source>
</evidence>
<dbReference type="Gene3D" id="2.160.20.70">
    <property type="match status" value="1"/>
</dbReference>
<comment type="caution">
    <text evidence="5">The sequence shown here is derived from an EMBL/GenBank/DDBJ whole genome shotgun (WGS) entry which is preliminary data.</text>
</comment>
<dbReference type="GO" id="GO:0007023">
    <property type="term" value="P:post-chaperonin tubulin folding pathway"/>
    <property type="evidence" value="ECO:0007669"/>
    <property type="project" value="InterPro"/>
</dbReference>
<keyword evidence="6" id="KW-1185">Reference proteome</keyword>
<dbReference type="InterPro" id="IPR012945">
    <property type="entry name" value="Tubulin-bd_cofactor_C_dom"/>
</dbReference>
<dbReference type="PROSITE" id="PS51329">
    <property type="entry name" value="C_CAP_COFACTOR_C"/>
    <property type="match status" value="1"/>
</dbReference>
<protein>
    <submittedName>
        <fullName evidence="5">Tubulin binding cofactor C-domain-containing protein</fullName>
    </submittedName>
</protein>
<dbReference type="PANTHER" id="PTHR15139:SF0">
    <property type="entry name" value="TUBULIN-SPECIFIC CHAPERONE C"/>
    <property type="match status" value="1"/>
</dbReference>
<evidence type="ECO:0000313" key="6">
    <source>
        <dbReference type="Proteomes" id="UP000736335"/>
    </source>
</evidence>
<proteinExistence type="inferred from homology"/>
<name>A0A9P6L392_9AGAM</name>
<accession>A0A9P6L392</accession>
<dbReference type="Pfam" id="PF07986">
    <property type="entry name" value="TBCC"/>
    <property type="match status" value="1"/>
</dbReference>
<comment type="similarity">
    <text evidence="2">Belongs to the TBCC family.</text>
</comment>
<evidence type="ECO:0000256" key="2">
    <source>
        <dbReference type="ARBA" id="ARBA00008848"/>
    </source>
</evidence>
<comment type="subcellular location">
    <subcellularLocation>
        <location evidence="1">Cytoplasm</location>
    </subcellularLocation>
</comment>
<evidence type="ECO:0000313" key="5">
    <source>
        <dbReference type="EMBL" id="KAF9781343.1"/>
    </source>
</evidence>
<dbReference type="EMBL" id="WIUZ02000014">
    <property type="protein sequence ID" value="KAF9781343.1"/>
    <property type="molecule type" value="Genomic_DNA"/>
</dbReference>
<dbReference type="AlphaFoldDB" id="A0A9P6L392"/>
<keyword evidence="3" id="KW-0963">Cytoplasm</keyword>
<organism evidence="5 6">
    <name type="scientific">Thelephora terrestris</name>
    <dbReference type="NCBI Taxonomy" id="56493"/>
    <lineage>
        <taxon>Eukaryota</taxon>
        <taxon>Fungi</taxon>
        <taxon>Dikarya</taxon>
        <taxon>Basidiomycota</taxon>
        <taxon>Agaricomycotina</taxon>
        <taxon>Agaricomycetes</taxon>
        <taxon>Thelephorales</taxon>
        <taxon>Thelephoraceae</taxon>
        <taxon>Thelephora</taxon>
    </lineage>
</organism>
<dbReference type="InterPro" id="IPR038397">
    <property type="entry name" value="TBCC_N_sf"/>
</dbReference>
<evidence type="ECO:0000256" key="1">
    <source>
        <dbReference type="ARBA" id="ARBA00004496"/>
    </source>
</evidence>
<reference evidence="5" key="2">
    <citation type="submission" date="2020-11" db="EMBL/GenBank/DDBJ databases">
        <authorList>
            <consortium name="DOE Joint Genome Institute"/>
            <person name="Kuo A."/>
            <person name="Miyauchi S."/>
            <person name="Kiss E."/>
            <person name="Drula E."/>
            <person name="Kohler A."/>
            <person name="Sanchez-Garcia M."/>
            <person name="Andreopoulos B."/>
            <person name="Barry K.W."/>
            <person name="Bonito G."/>
            <person name="Buee M."/>
            <person name="Carver A."/>
            <person name="Chen C."/>
            <person name="Cichocki N."/>
            <person name="Clum A."/>
            <person name="Culley D."/>
            <person name="Crous P.W."/>
            <person name="Fauchery L."/>
            <person name="Girlanda M."/>
            <person name="Hayes R."/>
            <person name="Keri Z."/>
            <person name="Labutti K."/>
            <person name="Lipzen A."/>
            <person name="Lombard V."/>
            <person name="Magnuson J."/>
            <person name="Maillard F."/>
            <person name="Morin E."/>
            <person name="Murat C."/>
            <person name="Nolan M."/>
            <person name="Ohm R."/>
            <person name="Pangilinan J."/>
            <person name="Pereira M."/>
            <person name="Perotto S."/>
            <person name="Peter M."/>
            <person name="Riley R."/>
            <person name="Sitrit Y."/>
            <person name="Stielow B."/>
            <person name="Szollosi G."/>
            <person name="Zifcakova L."/>
            <person name="Stursova M."/>
            <person name="Spatafora J.W."/>
            <person name="Tedersoo L."/>
            <person name="Vaario L.-M."/>
            <person name="Yamada A."/>
            <person name="Yan M."/>
            <person name="Wang P."/>
            <person name="Xu J."/>
            <person name="Bruns T."/>
            <person name="Baldrian P."/>
            <person name="Vilgalys R."/>
            <person name="Henrissat B."/>
            <person name="Grigoriev I.V."/>
            <person name="Hibbett D."/>
            <person name="Nagy L.G."/>
            <person name="Martin F.M."/>
        </authorList>
    </citation>
    <scope>NUCLEOTIDE SEQUENCE</scope>
    <source>
        <strain evidence="5">UH-Tt-Lm1</strain>
    </source>
</reference>
<feature type="domain" description="C-CAP/cofactor C-like" evidence="4">
    <location>
        <begin position="137"/>
        <end position="263"/>
    </location>
</feature>
<reference evidence="5" key="1">
    <citation type="journal article" date="2020" name="Nat. Commun.">
        <title>Large-scale genome sequencing of mycorrhizal fungi provides insights into the early evolution of symbiotic traits.</title>
        <authorList>
            <person name="Miyauchi S."/>
            <person name="Kiss E."/>
            <person name="Kuo A."/>
            <person name="Drula E."/>
            <person name="Kohler A."/>
            <person name="Sanchez-Garcia M."/>
            <person name="Morin E."/>
            <person name="Andreopoulos B."/>
            <person name="Barry K.W."/>
            <person name="Bonito G."/>
            <person name="Buee M."/>
            <person name="Carver A."/>
            <person name="Chen C."/>
            <person name="Cichocki N."/>
            <person name="Clum A."/>
            <person name="Culley D."/>
            <person name="Crous P.W."/>
            <person name="Fauchery L."/>
            <person name="Girlanda M."/>
            <person name="Hayes R.D."/>
            <person name="Keri Z."/>
            <person name="LaButti K."/>
            <person name="Lipzen A."/>
            <person name="Lombard V."/>
            <person name="Magnuson J."/>
            <person name="Maillard F."/>
            <person name="Murat C."/>
            <person name="Nolan M."/>
            <person name="Ohm R.A."/>
            <person name="Pangilinan J."/>
            <person name="Pereira M.F."/>
            <person name="Perotto S."/>
            <person name="Peter M."/>
            <person name="Pfister S."/>
            <person name="Riley R."/>
            <person name="Sitrit Y."/>
            <person name="Stielow J.B."/>
            <person name="Szollosi G."/>
            <person name="Zifcakova L."/>
            <person name="Stursova M."/>
            <person name="Spatafora J.W."/>
            <person name="Tedersoo L."/>
            <person name="Vaario L.M."/>
            <person name="Yamada A."/>
            <person name="Yan M."/>
            <person name="Wang P."/>
            <person name="Xu J."/>
            <person name="Bruns T."/>
            <person name="Baldrian P."/>
            <person name="Vilgalys R."/>
            <person name="Dunand C."/>
            <person name="Henrissat B."/>
            <person name="Grigoriev I.V."/>
            <person name="Hibbett D."/>
            <person name="Nagy L.G."/>
            <person name="Martin F.M."/>
        </authorList>
    </citation>
    <scope>NUCLEOTIDE SEQUENCE</scope>
    <source>
        <strain evidence="5">UH-Tt-Lm1</strain>
    </source>
</reference>
<gene>
    <name evidence="5" type="ORF">BJ322DRAFT_270905</name>
</gene>
<dbReference type="Gene3D" id="1.20.58.1250">
    <property type="entry name" value="Tubulin Binding Cofactor C, N-terminal domain"/>
    <property type="match status" value="1"/>
</dbReference>
<dbReference type="InterPro" id="IPR027684">
    <property type="entry name" value="TBCC"/>
</dbReference>